<dbReference type="GO" id="GO:0042254">
    <property type="term" value="P:ribosome biogenesis"/>
    <property type="evidence" value="ECO:0007669"/>
    <property type="project" value="UniProtKB-KW"/>
</dbReference>
<dbReference type="AlphaFoldDB" id="E0WRW5"/>
<dbReference type="STRING" id="663321.REG_0675"/>
<dbReference type="EMBL" id="GL379590">
    <property type="protein sequence ID" value="EFL92099.1"/>
    <property type="molecule type" value="Genomic_DNA"/>
</dbReference>
<gene>
    <name evidence="6" type="ORF">REG_0675</name>
</gene>
<accession>E0WRW5</accession>
<reference evidence="6" key="1">
    <citation type="journal article" date="2009" name="Environ. Microbiol.">
        <title>Dynamics of genome evolution in facultative symbionts of aphids.</title>
        <authorList>
            <person name="Degnan P.H."/>
            <person name="Leonardo T.E."/>
            <person name="Cass B.N."/>
            <person name="Hurwitz B."/>
            <person name="Stern D."/>
            <person name="Gibbs R.A."/>
            <person name="Richards S."/>
            <person name="Moran N.A."/>
        </authorList>
    </citation>
    <scope>NUCLEOTIDE SEQUENCE [LARGE SCALE GENOMIC DNA]</scope>
    <source>
        <strain evidence="6">LSR1</strain>
    </source>
</reference>
<organism evidence="6 7">
    <name type="scientific">Candidatus Regiella insecticola LSR1</name>
    <dbReference type="NCBI Taxonomy" id="663321"/>
    <lineage>
        <taxon>Bacteria</taxon>
        <taxon>Pseudomonadati</taxon>
        <taxon>Pseudomonadota</taxon>
        <taxon>Gammaproteobacteria</taxon>
        <taxon>Enterobacterales</taxon>
        <taxon>Enterobacteriaceae</taxon>
        <taxon>aphid secondary symbionts</taxon>
        <taxon>Candidatus Regiella</taxon>
    </lineage>
</organism>
<dbReference type="PANTHER" id="PTHR38099">
    <property type="entry name" value="LARGE RIBOSOMAL RNA SUBUNIT ACCUMULATION PROTEIN YCED"/>
    <property type="match status" value="1"/>
</dbReference>
<proteinExistence type="inferred from homology"/>
<dbReference type="PANTHER" id="PTHR38099:SF1">
    <property type="entry name" value="LARGE RIBOSOMAL RNA SUBUNIT ACCUMULATION PROTEIN YCED"/>
    <property type="match status" value="1"/>
</dbReference>
<evidence type="ECO:0000256" key="1">
    <source>
        <dbReference type="ARBA" id="ARBA00002868"/>
    </source>
</evidence>
<dbReference type="HOGENOM" id="CLU_094127_2_1_6"/>
<name>E0WRW5_9ENTR</name>
<sequence>MKWEALSNRTGSSHYGDLMQNVKLPLTVNVLRSAQKRLDYVGVYFAEQVTRVAEAVVSLDSHVDVSLSFALDDQGLAVITGNVGIEVTLLCQRCGGTFHHHIHTSYCLSPVVNNKKQGSDEWITTLPAAYEPIDVNELGEVDLLAMIEDEIILSLPIIRMHESKHCDISATEMIFGELPEETNQSNPFAVLTNLKKKIKE</sequence>
<dbReference type="eggNOG" id="COG1399">
    <property type="taxonomic scope" value="Bacteria"/>
</dbReference>
<dbReference type="InterPro" id="IPR003772">
    <property type="entry name" value="YceD"/>
</dbReference>
<dbReference type="GO" id="GO:0005829">
    <property type="term" value="C:cytosol"/>
    <property type="evidence" value="ECO:0007669"/>
    <property type="project" value="TreeGrafter"/>
</dbReference>
<keyword evidence="4" id="KW-0690">Ribosome biogenesis</keyword>
<evidence type="ECO:0000313" key="6">
    <source>
        <dbReference type="EMBL" id="EFL92099.1"/>
    </source>
</evidence>
<evidence type="ECO:0000256" key="2">
    <source>
        <dbReference type="ARBA" id="ARBA00010740"/>
    </source>
</evidence>
<dbReference type="InterPro" id="IPR039255">
    <property type="entry name" value="YceD_bac"/>
</dbReference>
<dbReference type="Proteomes" id="UP000005726">
    <property type="component" value="Unassembled WGS sequence"/>
</dbReference>
<evidence type="ECO:0000256" key="4">
    <source>
        <dbReference type="ARBA" id="ARBA00022517"/>
    </source>
</evidence>
<evidence type="ECO:0000313" key="7">
    <source>
        <dbReference type="Proteomes" id="UP000005726"/>
    </source>
</evidence>
<comment type="function">
    <text evidence="1">Plays a role in synthesis, processing and/or stability of 23S rRNA.</text>
</comment>
<keyword evidence="7" id="KW-1185">Reference proteome</keyword>
<dbReference type="Pfam" id="PF02620">
    <property type="entry name" value="YceD"/>
    <property type="match status" value="1"/>
</dbReference>
<protein>
    <recommendedName>
        <fullName evidence="3">Large ribosomal RNA subunit accumulation protein YceD</fullName>
    </recommendedName>
    <alternativeName>
        <fullName evidence="5">23S rRNA accumulation protein YceD</fullName>
    </alternativeName>
</protein>
<evidence type="ECO:0000256" key="5">
    <source>
        <dbReference type="ARBA" id="ARBA00031841"/>
    </source>
</evidence>
<dbReference type="NCBIfam" id="NF008395">
    <property type="entry name" value="PRK11193.1"/>
    <property type="match status" value="1"/>
</dbReference>
<comment type="similarity">
    <text evidence="2">Belongs to the DUF177 domain family.</text>
</comment>
<evidence type="ECO:0000256" key="3">
    <source>
        <dbReference type="ARBA" id="ARBA00015716"/>
    </source>
</evidence>